<gene>
    <name evidence="2" type="ORF">GL286_17065</name>
</gene>
<organism evidence="2 3">
    <name type="scientific">Paracoccus aestuariivivens</name>
    <dbReference type="NCBI Taxonomy" id="1820333"/>
    <lineage>
        <taxon>Bacteria</taxon>
        <taxon>Pseudomonadati</taxon>
        <taxon>Pseudomonadota</taxon>
        <taxon>Alphaproteobacteria</taxon>
        <taxon>Rhodobacterales</taxon>
        <taxon>Paracoccaceae</taxon>
        <taxon>Paracoccus</taxon>
    </lineage>
</organism>
<feature type="compositionally biased region" description="Basic and acidic residues" evidence="1">
    <location>
        <begin position="191"/>
        <end position="211"/>
    </location>
</feature>
<feature type="region of interest" description="Disordered" evidence="1">
    <location>
        <begin position="189"/>
        <end position="211"/>
    </location>
</feature>
<name>A0A6L6JBR8_9RHOB</name>
<dbReference type="OrthoDB" id="7235451at2"/>
<comment type="caution">
    <text evidence="2">The sequence shown here is derived from an EMBL/GenBank/DDBJ whole genome shotgun (WGS) entry which is preliminary data.</text>
</comment>
<feature type="compositionally biased region" description="Basic and acidic residues" evidence="1">
    <location>
        <begin position="37"/>
        <end position="49"/>
    </location>
</feature>
<accession>A0A6L6JBR8</accession>
<evidence type="ECO:0000313" key="2">
    <source>
        <dbReference type="EMBL" id="MTH79430.1"/>
    </source>
</evidence>
<reference evidence="2 3" key="1">
    <citation type="submission" date="2019-11" db="EMBL/GenBank/DDBJ databases">
        <authorList>
            <person name="Dong K."/>
        </authorList>
    </citation>
    <scope>NUCLEOTIDE SEQUENCE [LARGE SCALE GENOMIC DNA]</scope>
    <source>
        <strain evidence="2 3">NBRC 111993</strain>
    </source>
</reference>
<dbReference type="Proteomes" id="UP000478183">
    <property type="component" value="Unassembled WGS sequence"/>
</dbReference>
<sequence>MSEDHPSLLQRLRAYLAPTSAASLRTELIARSAAAAESRRMMEDTDGTKPVRLVSPHQTEHEVSNKGLRKNAGAPSPIPEMPRAILSDTRPSPVIDETSQAPGPRAADASEKLTVEGFEKRMSRADWHYAYADDPEARRSGRAEIAALTQGAAQLATRSHPTALQVSQIWDRMVPQDYRVSFEGYAGQRYKQLEQDAGRRDERDRSGDRER</sequence>
<proteinExistence type="predicted"/>
<evidence type="ECO:0000256" key="1">
    <source>
        <dbReference type="SAM" id="MobiDB-lite"/>
    </source>
</evidence>
<evidence type="ECO:0000313" key="3">
    <source>
        <dbReference type="Proteomes" id="UP000478183"/>
    </source>
</evidence>
<feature type="region of interest" description="Disordered" evidence="1">
    <location>
        <begin position="33"/>
        <end position="111"/>
    </location>
</feature>
<dbReference type="RefSeq" id="WP_155096788.1">
    <property type="nucleotide sequence ID" value="NZ_WMIE01000015.1"/>
</dbReference>
<keyword evidence="3" id="KW-1185">Reference proteome</keyword>
<dbReference type="AlphaFoldDB" id="A0A6L6JBR8"/>
<dbReference type="EMBL" id="WMIE01000015">
    <property type="protein sequence ID" value="MTH79430.1"/>
    <property type="molecule type" value="Genomic_DNA"/>
</dbReference>
<protein>
    <submittedName>
        <fullName evidence="2">Uncharacterized protein</fullName>
    </submittedName>
</protein>